<evidence type="ECO:0000313" key="5">
    <source>
        <dbReference type="EMBL" id="PWB76393.1"/>
    </source>
</evidence>
<accession>A0A855XDK8</accession>
<evidence type="ECO:0000259" key="3">
    <source>
        <dbReference type="Pfam" id="PF08308"/>
    </source>
</evidence>
<proteinExistence type="predicted"/>
<dbReference type="InterPro" id="IPR043738">
    <property type="entry name" value="DUF5683"/>
</dbReference>
<feature type="signal peptide" evidence="2">
    <location>
        <begin position="1"/>
        <end position="23"/>
    </location>
</feature>
<dbReference type="InterPro" id="IPR013229">
    <property type="entry name" value="PEGA"/>
</dbReference>
<dbReference type="Pfam" id="PF08308">
    <property type="entry name" value="PEGA"/>
    <property type="match status" value="1"/>
</dbReference>
<protein>
    <recommendedName>
        <fullName evidence="7">PEGA domain-containing protein</fullName>
    </recommendedName>
</protein>
<reference evidence="5 6" key="1">
    <citation type="journal article" date="2018" name="ISME J.">
        <title>A methanotrophic archaeon couples anaerobic oxidation of methane to Fe(III) reduction.</title>
        <authorList>
            <person name="Cai C."/>
            <person name="Leu A.O."/>
            <person name="Xie G.J."/>
            <person name="Guo J."/>
            <person name="Feng Y."/>
            <person name="Zhao J.X."/>
            <person name="Tyson G.W."/>
            <person name="Yuan Z."/>
            <person name="Hu S."/>
        </authorList>
    </citation>
    <scope>NUCLEOTIDE SEQUENCE [LARGE SCALE GENOMIC DNA]</scope>
    <source>
        <strain evidence="5">FeB_12</strain>
    </source>
</reference>
<keyword evidence="1" id="KW-1133">Transmembrane helix</keyword>
<evidence type="ECO:0008006" key="7">
    <source>
        <dbReference type="Google" id="ProtNLM"/>
    </source>
</evidence>
<keyword evidence="2" id="KW-0732">Signal</keyword>
<feature type="domain" description="PEGA" evidence="3">
    <location>
        <begin position="28"/>
        <end position="95"/>
    </location>
</feature>
<name>A0A855XDK8_9BACT</name>
<dbReference type="Proteomes" id="UP000250918">
    <property type="component" value="Unassembled WGS sequence"/>
</dbReference>
<feature type="transmembrane region" description="Helical" evidence="1">
    <location>
        <begin position="122"/>
        <end position="138"/>
    </location>
</feature>
<evidence type="ECO:0000256" key="1">
    <source>
        <dbReference type="SAM" id="Phobius"/>
    </source>
</evidence>
<sequence>MLKRILTLAALVLVVTAASTQGADGGFAVNSSPPGAEVTLKGDAVVVGITPTTFQHPLIGEYQVTVKKYGFENYRSRVTLDPAKPLALDIRLTPKTRLKSAVRSLFIPGWGQRYTDQKTKGFFFNLLAAGSVAAFLIADDEFRYRRDLFNQSKQVYDSSAKAGASYTEMQALHTDLAARQKKAYDAETTRRVTIGAVIGVWGWSVLDALFFFPSEHGSYSVGGISVEPSAKPGVLGLQMTRRF</sequence>
<evidence type="ECO:0000256" key="2">
    <source>
        <dbReference type="SAM" id="SignalP"/>
    </source>
</evidence>
<comment type="caution">
    <text evidence="5">The sequence shown here is derived from an EMBL/GenBank/DDBJ whole genome shotgun (WGS) entry which is preliminary data.</text>
</comment>
<evidence type="ECO:0000259" key="4">
    <source>
        <dbReference type="Pfam" id="PF18935"/>
    </source>
</evidence>
<gene>
    <name evidence="5" type="ORF">C3F09_00030</name>
</gene>
<feature type="chain" id="PRO_5032491906" description="PEGA domain-containing protein" evidence="2">
    <location>
        <begin position="24"/>
        <end position="243"/>
    </location>
</feature>
<dbReference type="Pfam" id="PF18935">
    <property type="entry name" value="DUF5683"/>
    <property type="match status" value="1"/>
</dbReference>
<evidence type="ECO:0000313" key="6">
    <source>
        <dbReference type="Proteomes" id="UP000250918"/>
    </source>
</evidence>
<feature type="domain" description="DUF5683" evidence="4">
    <location>
        <begin position="98"/>
        <end position="209"/>
    </location>
</feature>
<organism evidence="5 6">
    <name type="scientific">candidate division GN15 bacterium</name>
    <dbReference type="NCBI Taxonomy" id="2072418"/>
    <lineage>
        <taxon>Bacteria</taxon>
        <taxon>candidate division GN15</taxon>
    </lineage>
</organism>
<dbReference type="EMBL" id="PQAP01000001">
    <property type="protein sequence ID" value="PWB76393.1"/>
    <property type="molecule type" value="Genomic_DNA"/>
</dbReference>
<keyword evidence="1" id="KW-0472">Membrane</keyword>
<dbReference type="AlphaFoldDB" id="A0A855XDK8"/>
<keyword evidence="1" id="KW-0812">Transmembrane</keyword>